<name>A0A1H0QFT8_9PSED</name>
<dbReference type="RefSeq" id="WP_084314885.1">
    <property type="nucleotide sequence ID" value="NZ_FNIJ01000023.1"/>
</dbReference>
<reference evidence="3" key="1">
    <citation type="submission" date="2016-10" db="EMBL/GenBank/DDBJ databases">
        <authorList>
            <person name="Varghese N."/>
            <person name="Submissions S."/>
        </authorList>
    </citation>
    <scope>NUCLEOTIDE SEQUENCE [LARGE SCALE GENOMIC DNA]</scope>
    <source>
        <strain evidence="3">JCM 21621</strain>
    </source>
</reference>
<protein>
    <submittedName>
        <fullName evidence="2">Uncharacterized protein</fullName>
    </submittedName>
</protein>
<keyword evidence="1" id="KW-0732">Signal</keyword>
<feature type="signal peptide" evidence="1">
    <location>
        <begin position="1"/>
        <end position="24"/>
    </location>
</feature>
<evidence type="ECO:0000313" key="3">
    <source>
        <dbReference type="Proteomes" id="UP000242957"/>
    </source>
</evidence>
<feature type="chain" id="PRO_5017258396" evidence="1">
    <location>
        <begin position="25"/>
        <end position="257"/>
    </location>
</feature>
<evidence type="ECO:0000256" key="1">
    <source>
        <dbReference type="SAM" id="SignalP"/>
    </source>
</evidence>
<gene>
    <name evidence="2" type="ORF">SAMN05216193_12381</name>
</gene>
<dbReference type="Proteomes" id="UP000242957">
    <property type="component" value="Unassembled WGS sequence"/>
</dbReference>
<accession>A0A1H0QFT8</accession>
<dbReference type="EMBL" id="FNIJ01000023">
    <property type="protein sequence ID" value="SDP15589.1"/>
    <property type="molecule type" value="Genomic_DNA"/>
</dbReference>
<sequence>MIRKSFLLHSFLICLALFSQYAQADIPADELQRQTMQVYASQSVGSLLLYRGEGFQEEHLAQLNGDLAALQRAVDAYPQADEELRQASRKLVGLVRQGAAFGPNEEDVPWRYSKDLAHGLLGFLKQSERFAPAADAQGELAAWQLPARIEFLSMLYLGRSYIGNLEIAREQPDKYYGQDESVLVPQVDKEIQQLSAQDAAALRKLQSRWKYLQSALSDLDSKTNSPVTLSGRPWAPITVARNARAISMQLLQISQGH</sequence>
<proteinExistence type="predicted"/>
<dbReference type="OrthoDB" id="6833907at2"/>
<dbReference type="AlphaFoldDB" id="A0A1H0QFT8"/>
<keyword evidence="3" id="KW-1185">Reference proteome</keyword>
<evidence type="ECO:0000313" key="2">
    <source>
        <dbReference type="EMBL" id="SDP15589.1"/>
    </source>
</evidence>
<organism evidence="2 3">
    <name type="scientific">Pseudomonas jinjuensis</name>
    <dbReference type="NCBI Taxonomy" id="198616"/>
    <lineage>
        <taxon>Bacteria</taxon>
        <taxon>Pseudomonadati</taxon>
        <taxon>Pseudomonadota</taxon>
        <taxon>Gammaproteobacteria</taxon>
        <taxon>Pseudomonadales</taxon>
        <taxon>Pseudomonadaceae</taxon>
        <taxon>Pseudomonas</taxon>
    </lineage>
</organism>